<dbReference type="GO" id="GO:0003677">
    <property type="term" value="F:DNA binding"/>
    <property type="evidence" value="ECO:0007669"/>
    <property type="project" value="InterPro"/>
</dbReference>
<sequence length="181" mass="20624">MYTGVPNPWEKALERDYFVAGFARRLTNLMKQANLISSTAKAGVKISKLAEVSGCSHQMARRYVLGEALPDIDITYKIAKWLNVSPGWLLFGEETEIPNNLNQKDLIQIEPDLLEYILRKSTILFDVAKDKEELVQFIMDIINDAIRIEADKKEILKIIDISINSALRFNGIKNERKVKVS</sequence>
<dbReference type="SMART" id="SM00530">
    <property type="entry name" value="HTH_XRE"/>
    <property type="match status" value="1"/>
</dbReference>
<keyword evidence="3" id="KW-1185">Reference proteome</keyword>
<reference evidence="2 3" key="1">
    <citation type="submission" date="2018-06" db="EMBL/GenBank/DDBJ databases">
        <authorList>
            <consortium name="Pathogen Informatics"/>
            <person name="Doyle S."/>
        </authorList>
    </citation>
    <scope>NUCLEOTIDE SEQUENCE [LARGE SCALE GENOMIC DNA]</scope>
    <source>
        <strain evidence="2 3">NCTC13316</strain>
    </source>
</reference>
<dbReference type="CDD" id="cd00093">
    <property type="entry name" value="HTH_XRE"/>
    <property type="match status" value="1"/>
</dbReference>
<evidence type="ECO:0000313" key="3">
    <source>
        <dbReference type="Proteomes" id="UP000254794"/>
    </source>
</evidence>
<dbReference type="Pfam" id="PF01381">
    <property type="entry name" value="HTH_3"/>
    <property type="match status" value="1"/>
</dbReference>
<dbReference type="EMBL" id="UGOD01000001">
    <property type="protein sequence ID" value="STX50139.1"/>
    <property type="molecule type" value="Genomic_DNA"/>
</dbReference>
<dbReference type="Gene3D" id="1.10.260.40">
    <property type="entry name" value="lambda repressor-like DNA-binding domains"/>
    <property type="match status" value="1"/>
</dbReference>
<dbReference type="InterPro" id="IPR010982">
    <property type="entry name" value="Lambda_DNA-bd_dom_sf"/>
</dbReference>
<evidence type="ECO:0000313" key="2">
    <source>
        <dbReference type="EMBL" id="STX50139.1"/>
    </source>
</evidence>
<dbReference type="Proteomes" id="UP000254794">
    <property type="component" value="Unassembled WGS sequence"/>
</dbReference>
<dbReference type="SUPFAM" id="SSF47413">
    <property type="entry name" value="lambda repressor-like DNA-binding domains"/>
    <property type="match status" value="1"/>
</dbReference>
<protein>
    <submittedName>
        <fullName evidence="2">Putative transcriptional regulator</fullName>
    </submittedName>
</protein>
<dbReference type="AlphaFoldDB" id="A0A378JIT8"/>
<feature type="domain" description="HTH cro/C1-type" evidence="1">
    <location>
        <begin position="41"/>
        <end position="89"/>
    </location>
</feature>
<evidence type="ECO:0000259" key="1">
    <source>
        <dbReference type="PROSITE" id="PS50943"/>
    </source>
</evidence>
<dbReference type="PROSITE" id="PS50943">
    <property type="entry name" value="HTH_CROC1"/>
    <property type="match status" value="1"/>
</dbReference>
<name>A0A378JIT8_9GAMM</name>
<accession>A0A378JIT8</accession>
<dbReference type="InterPro" id="IPR001387">
    <property type="entry name" value="Cro/C1-type_HTH"/>
</dbReference>
<organism evidence="2 3">
    <name type="scientific">Legionella busanensis</name>
    <dbReference type="NCBI Taxonomy" id="190655"/>
    <lineage>
        <taxon>Bacteria</taxon>
        <taxon>Pseudomonadati</taxon>
        <taxon>Pseudomonadota</taxon>
        <taxon>Gammaproteobacteria</taxon>
        <taxon>Legionellales</taxon>
        <taxon>Legionellaceae</taxon>
        <taxon>Legionella</taxon>
    </lineage>
</organism>
<gene>
    <name evidence="2" type="ORF">NCTC13316_00205</name>
</gene>
<proteinExistence type="predicted"/>